<dbReference type="InterPro" id="IPR005198">
    <property type="entry name" value="Glyco_hydro_76"/>
</dbReference>
<gene>
    <name evidence="1" type="ORF">GCM10023173_05660</name>
</gene>
<evidence type="ECO:0008006" key="3">
    <source>
        <dbReference type="Google" id="ProtNLM"/>
    </source>
</evidence>
<comment type="caution">
    <text evidence="1">The sequence shown here is derived from an EMBL/GenBank/DDBJ whole genome shotgun (WGS) entry which is preliminary data.</text>
</comment>
<accession>A0ABP8QWS1</accession>
<reference evidence="2" key="1">
    <citation type="journal article" date="2019" name="Int. J. Syst. Evol. Microbiol.">
        <title>The Global Catalogue of Microorganisms (GCM) 10K type strain sequencing project: providing services to taxonomists for standard genome sequencing and annotation.</title>
        <authorList>
            <consortium name="The Broad Institute Genomics Platform"/>
            <consortium name="The Broad Institute Genome Sequencing Center for Infectious Disease"/>
            <person name="Wu L."/>
            <person name="Ma J."/>
        </authorList>
    </citation>
    <scope>NUCLEOTIDE SEQUENCE [LARGE SCALE GENOMIC DNA]</scope>
    <source>
        <strain evidence="2">JCM 17858</strain>
    </source>
</reference>
<protein>
    <recommendedName>
        <fullName evidence="3">Glycosyl hydrolase family 76</fullName>
    </recommendedName>
</protein>
<dbReference type="EMBL" id="BAABGR010000006">
    <property type="protein sequence ID" value="GAA4512089.1"/>
    <property type="molecule type" value="Genomic_DNA"/>
</dbReference>
<dbReference type="PANTHER" id="PTHR47791:SF4">
    <property type="entry name" value="(PUTATIVE SECRETED PROTEIN)-RELATED"/>
    <property type="match status" value="1"/>
</dbReference>
<sequence length="410" mass="47903">MYRYYNPFEQVRGGEKASVWMYTSAIEATNSLLRALYKHKDSISIRKVAYYEGLLEKLYDNAAYYLGTFTYTSFTQTKEWTVYAVNRAEEKGKANVTGILNVYDDQMWLVRELLESYDLTQNSKYLEQAEYLTAYVLDGWDATRDEEGNEHGGISWGPGYVTKHACSNGPMISALVWLHELYKKKNDKVVYRYIDSRDRKTRKVKKLLKRDYYLMFAKKIYHWQKRHLLNDQGVYWDMMGQCAPDCQIRYEEVGGQRYRGHTQLLKATGKPYSYNSGTMLSGAADLYRVTKQKDYLDDAKALAKASFLYFAKADKQLKGYYSFPTDGFNNWFHTVLLKGYTALLPYDPSVLTYVQAFRANLNYAYSNYYKDGILPRDLLGGWDKDSRKNNVEGMFMFSYVTQYALFATYL</sequence>
<dbReference type="PANTHER" id="PTHR47791">
    <property type="entry name" value="MEIOTICALLY UP-REGULATED GENE 191 PROTEIN"/>
    <property type="match status" value="1"/>
</dbReference>
<dbReference type="Pfam" id="PF03663">
    <property type="entry name" value="Glyco_hydro_76"/>
    <property type="match status" value="2"/>
</dbReference>
<organism evidence="1 2">
    <name type="scientific">Sphingobacterium thermophilum</name>
    <dbReference type="NCBI Taxonomy" id="768534"/>
    <lineage>
        <taxon>Bacteria</taxon>
        <taxon>Pseudomonadati</taxon>
        <taxon>Bacteroidota</taxon>
        <taxon>Sphingobacteriia</taxon>
        <taxon>Sphingobacteriales</taxon>
        <taxon>Sphingobacteriaceae</taxon>
        <taxon>Sphingobacterium</taxon>
    </lineage>
</organism>
<name>A0ABP8QWS1_9SPHI</name>
<proteinExistence type="predicted"/>
<dbReference type="Proteomes" id="UP001500394">
    <property type="component" value="Unassembled WGS sequence"/>
</dbReference>
<keyword evidence="2" id="KW-1185">Reference proteome</keyword>
<evidence type="ECO:0000313" key="1">
    <source>
        <dbReference type="EMBL" id="GAA4512089.1"/>
    </source>
</evidence>
<dbReference type="RefSeq" id="WP_345064436.1">
    <property type="nucleotide sequence ID" value="NZ_BAABGR010000006.1"/>
</dbReference>
<evidence type="ECO:0000313" key="2">
    <source>
        <dbReference type="Proteomes" id="UP001500394"/>
    </source>
</evidence>
<dbReference type="SUPFAM" id="SSF48208">
    <property type="entry name" value="Six-hairpin glycosidases"/>
    <property type="match status" value="1"/>
</dbReference>
<dbReference type="Gene3D" id="1.50.10.20">
    <property type="match status" value="1"/>
</dbReference>
<dbReference type="InterPro" id="IPR008928">
    <property type="entry name" value="6-hairpin_glycosidase_sf"/>
</dbReference>
<dbReference type="InterPro" id="IPR053169">
    <property type="entry name" value="MUG_Protein"/>
</dbReference>